<sequence length="74" mass="8238">AALSAGRNYPWREAQLAWRVTCWSLPWAHGAPMPARGAIACYASGVEVGFRVSEANIQARVIIEFSWANTRVEY</sequence>
<accession>A0A392RVX5</accession>
<proteinExistence type="predicted"/>
<feature type="non-terminal residue" evidence="1">
    <location>
        <position position="1"/>
    </location>
</feature>
<evidence type="ECO:0000313" key="1">
    <source>
        <dbReference type="EMBL" id="MCI39726.1"/>
    </source>
</evidence>
<dbReference type="Proteomes" id="UP000265520">
    <property type="component" value="Unassembled WGS sequence"/>
</dbReference>
<reference evidence="1 2" key="1">
    <citation type="journal article" date="2018" name="Front. Plant Sci.">
        <title>Red Clover (Trifolium pratense) and Zigzag Clover (T. medium) - A Picture of Genomic Similarities and Differences.</title>
        <authorList>
            <person name="Dluhosova J."/>
            <person name="Istvanek J."/>
            <person name="Nedelnik J."/>
            <person name="Repkova J."/>
        </authorList>
    </citation>
    <scope>NUCLEOTIDE SEQUENCE [LARGE SCALE GENOMIC DNA]</scope>
    <source>
        <strain evidence="2">cv. 10/8</strain>
        <tissue evidence="1">Leaf</tissue>
    </source>
</reference>
<comment type="caution">
    <text evidence="1">The sequence shown here is derived from an EMBL/GenBank/DDBJ whole genome shotgun (WGS) entry which is preliminary data.</text>
</comment>
<name>A0A392RVX5_9FABA</name>
<keyword evidence="2" id="KW-1185">Reference proteome</keyword>
<organism evidence="1 2">
    <name type="scientific">Trifolium medium</name>
    <dbReference type="NCBI Taxonomy" id="97028"/>
    <lineage>
        <taxon>Eukaryota</taxon>
        <taxon>Viridiplantae</taxon>
        <taxon>Streptophyta</taxon>
        <taxon>Embryophyta</taxon>
        <taxon>Tracheophyta</taxon>
        <taxon>Spermatophyta</taxon>
        <taxon>Magnoliopsida</taxon>
        <taxon>eudicotyledons</taxon>
        <taxon>Gunneridae</taxon>
        <taxon>Pentapetalae</taxon>
        <taxon>rosids</taxon>
        <taxon>fabids</taxon>
        <taxon>Fabales</taxon>
        <taxon>Fabaceae</taxon>
        <taxon>Papilionoideae</taxon>
        <taxon>50 kb inversion clade</taxon>
        <taxon>NPAAA clade</taxon>
        <taxon>Hologalegina</taxon>
        <taxon>IRL clade</taxon>
        <taxon>Trifolieae</taxon>
        <taxon>Trifolium</taxon>
    </lineage>
</organism>
<dbReference type="EMBL" id="LXQA010270935">
    <property type="protein sequence ID" value="MCI39726.1"/>
    <property type="molecule type" value="Genomic_DNA"/>
</dbReference>
<dbReference type="AlphaFoldDB" id="A0A392RVX5"/>
<protein>
    <submittedName>
        <fullName evidence="1">Uncharacterized protein</fullName>
    </submittedName>
</protein>
<evidence type="ECO:0000313" key="2">
    <source>
        <dbReference type="Proteomes" id="UP000265520"/>
    </source>
</evidence>